<dbReference type="EMBL" id="PDLM01000002">
    <property type="protein sequence ID" value="RDW84769.1"/>
    <property type="molecule type" value="Genomic_DNA"/>
</dbReference>
<dbReference type="AlphaFoldDB" id="A0A3D8SEL6"/>
<evidence type="ECO:0000313" key="2">
    <source>
        <dbReference type="EMBL" id="RDW84769.1"/>
    </source>
</evidence>
<sequence length="195" mass="22121">MSFRTLLRKLPFPPRTQILHGSRHKRAQSTNPTPSTSRNGGSSKGAIRLNKILAAVPKPLRKYTDPLRDAPKTTILTFLVLHEITAIVPLFGFAGLFHYTEWIPSSFADGTYVDKFARYFRRKKWFGFTDEQQEDAQVHMEMQNGQQVWMGEAGRRILIEVAAAYALTKVLLPVRILGCVWATPRVVSLLARRGK</sequence>
<accession>A0A3D8SEL6</accession>
<evidence type="ECO:0000313" key="3">
    <source>
        <dbReference type="Proteomes" id="UP000256645"/>
    </source>
</evidence>
<dbReference type="PANTHER" id="PTHR28002:SF1">
    <property type="entry name" value="MIOREX COMPLEX COMPONENT 11"/>
    <property type="match status" value="1"/>
</dbReference>
<dbReference type="GO" id="GO:0005739">
    <property type="term" value="C:mitochondrion"/>
    <property type="evidence" value="ECO:0007669"/>
    <property type="project" value="TreeGrafter"/>
</dbReference>
<evidence type="ECO:0000256" key="1">
    <source>
        <dbReference type="SAM" id="MobiDB-lite"/>
    </source>
</evidence>
<dbReference type="STRING" id="1849047.A0A3D8SEL6"/>
<dbReference type="Proteomes" id="UP000256645">
    <property type="component" value="Unassembled WGS sequence"/>
</dbReference>
<feature type="compositionally biased region" description="Polar residues" evidence="1">
    <location>
        <begin position="28"/>
        <end position="41"/>
    </location>
</feature>
<protein>
    <submittedName>
        <fullName evidence="2">Uncharacterized protein</fullName>
    </submittedName>
</protein>
<organism evidence="2 3">
    <name type="scientific">Coleophoma cylindrospora</name>
    <dbReference type="NCBI Taxonomy" id="1849047"/>
    <lineage>
        <taxon>Eukaryota</taxon>
        <taxon>Fungi</taxon>
        <taxon>Dikarya</taxon>
        <taxon>Ascomycota</taxon>
        <taxon>Pezizomycotina</taxon>
        <taxon>Leotiomycetes</taxon>
        <taxon>Helotiales</taxon>
        <taxon>Dermateaceae</taxon>
        <taxon>Coleophoma</taxon>
    </lineage>
</organism>
<proteinExistence type="predicted"/>
<reference evidence="2 3" key="1">
    <citation type="journal article" date="2018" name="IMA Fungus">
        <title>IMA Genome-F 9: Draft genome sequence of Annulohypoxylon stygium, Aspergillus mulundensis, Berkeleyomyces basicola (syn. Thielaviopsis basicola), Ceratocystis smalleyi, two Cercospora beticola strains, Coleophoma cylindrospora, Fusarium fracticaudum, Phialophora cf. hyalina, and Morchella septimelata.</title>
        <authorList>
            <person name="Wingfield B.D."/>
            <person name="Bills G.F."/>
            <person name="Dong Y."/>
            <person name="Huang W."/>
            <person name="Nel W.J."/>
            <person name="Swalarsk-Parry B.S."/>
            <person name="Vaghefi N."/>
            <person name="Wilken P.M."/>
            <person name="An Z."/>
            <person name="de Beer Z.W."/>
            <person name="De Vos L."/>
            <person name="Chen L."/>
            <person name="Duong T.A."/>
            <person name="Gao Y."/>
            <person name="Hammerbacher A."/>
            <person name="Kikkert J.R."/>
            <person name="Li Y."/>
            <person name="Li H."/>
            <person name="Li K."/>
            <person name="Li Q."/>
            <person name="Liu X."/>
            <person name="Ma X."/>
            <person name="Naidoo K."/>
            <person name="Pethybridge S.J."/>
            <person name="Sun J."/>
            <person name="Steenkamp E.T."/>
            <person name="van der Nest M.A."/>
            <person name="van Wyk S."/>
            <person name="Wingfield M.J."/>
            <person name="Xiong C."/>
            <person name="Yue Q."/>
            <person name="Zhang X."/>
        </authorList>
    </citation>
    <scope>NUCLEOTIDE SEQUENCE [LARGE SCALE GENOMIC DNA]</scope>
    <source>
        <strain evidence="2 3">BP6252</strain>
    </source>
</reference>
<comment type="caution">
    <text evidence="2">The sequence shown here is derived from an EMBL/GenBank/DDBJ whole genome shotgun (WGS) entry which is preliminary data.</text>
</comment>
<dbReference type="PANTHER" id="PTHR28002">
    <property type="entry name" value="MIOREX COMPLEX COMPONENT 11"/>
    <property type="match status" value="1"/>
</dbReference>
<dbReference type="OrthoDB" id="5580261at2759"/>
<feature type="region of interest" description="Disordered" evidence="1">
    <location>
        <begin position="16"/>
        <end position="44"/>
    </location>
</feature>
<keyword evidence="3" id="KW-1185">Reference proteome</keyword>
<name>A0A3D8SEL6_9HELO</name>
<dbReference type="InterPro" id="IPR018811">
    <property type="entry name" value="MRX11"/>
</dbReference>
<dbReference type="Pfam" id="PF10306">
    <property type="entry name" value="FLILHELTA"/>
    <property type="match status" value="1"/>
</dbReference>
<gene>
    <name evidence="2" type="ORF">BP6252_02359</name>
</gene>